<dbReference type="EMBL" id="CP001287">
    <property type="protein sequence ID" value="ACK65596.1"/>
    <property type="molecule type" value="Genomic_DNA"/>
</dbReference>
<feature type="transmembrane region" description="Helical" evidence="1">
    <location>
        <begin position="21"/>
        <end position="38"/>
    </location>
</feature>
<evidence type="ECO:0000313" key="2">
    <source>
        <dbReference type="EMBL" id="ACK65596.1"/>
    </source>
</evidence>
<keyword evidence="3" id="KW-1185">Reference proteome</keyword>
<dbReference type="SUPFAM" id="SSF53955">
    <property type="entry name" value="Lysozyme-like"/>
    <property type="match status" value="1"/>
</dbReference>
<proteinExistence type="predicted"/>
<sequence length="237" mass="27480">MIVHHSRRKRIGKRFRLRKPCHWISNLILIVALVWFAHNLQKNSQPSPYSSLITHLPELAMSGGDPYIRALMLTISASESNHKNSYFLLYGGSHVHNLKQHPNQCLPIKIGPNKGKCSTAAGRYQFLTSTWQEKAQKYHPNPHKTHGKIIYSFEPKYQDMVVYRWLKDHHQWDVDLLTLLKEDRVEEVLTELSDVWTSLGGGIEDNLMTPHLPSLYRHFLAQQLKSQNSDRVSENLI</sequence>
<keyword evidence="1" id="KW-0812">Transmembrane</keyword>
<organism evidence="2 3">
    <name type="scientific">Rippkaea orientalis (strain PCC 8801 / RF-1)</name>
    <name type="common">Cyanothece sp. (strain PCC 8801)</name>
    <dbReference type="NCBI Taxonomy" id="41431"/>
    <lineage>
        <taxon>Bacteria</taxon>
        <taxon>Bacillati</taxon>
        <taxon>Cyanobacteriota</taxon>
        <taxon>Cyanophyceae</taxon>
        <taxon>Oscillatoriophycideae</taxon>
        <taxon>Chroococcales</taxon>
        <taxon>Aphanothecaceae</taxon>
        <taxon>Rippkaea</taxon>
        <taxon>Rippkaea orientalis</taxon>
    </lineage>
</organism>
<dbReference type="STRING" id="41431.PCC8801_1543"/>
<dbReference type="CAZy" id="GH104">
    <property type="family name" value="Glycoside Hydrolase Family 104"/>
</dbReference>
<keyword evidence="1" id="KW-0472">Membrane</keyword>
<gene>
    <name evidence="2" type="ordered locus">PCC8801_1543</name>
</gene>
<dbReference type="AlphaFoldDB" id="B7JUQ2"/>
<dbReference type="RefSeq" id="WP_012594869.1">
    <property type="nucleotide sequence ID" value="NC_011726.1"/>
</dbReference>
<name>B7JUQ2_RIPO1</name>
<protein>
    <submittedName>
        <fullName evidence="2">Glycoside hydrolase family 24</fullName>
    </submittedName>
</protein>
<keyword evidence="1" id="KW-1133">Transmembrane helix</keyword>
<dbReference type="KEGG" id="cyp:PCC8801_1543"/>
<dbReference type="HOGENOM" id="CLU_089878_0_0_3"/>
<dbReference type="eggNOG" id="COG4678">
    <property type="taxonomic scope" value="Bacteria"/>
</dbReference>
<evidence type="ECO:0000313" key="3">
    <source>
        <dbReference type="Proteomes" id="UP000008204"/>
    </source>
</evidence>
<keyword evidence="2" id="KW-0378">Hydrolase</keyword>
<dbReference type="InterPro" id="IPR023346">
    <property type="entry name" value="Lysozyme-like_dom_sf"/>
</dbReference>
<dbReference type="Gene3D" id="1.10.530.10">
    <property type="match status" value="1"/>
</dbReference>
<reference evidence="3" key="1">
    <citation type="journal article" date="2011" name="MBio">
        <title>Novel metabolic attributes of the genus Cyanothece, comprising a group of unicellular nitrogen-fixing Cyanobacteria.</title>
        <authorList>
            <person name="Bandyopadhyay A."/>
            <person name="Elvitigala T."/>
            <person name="Welsh E."/>
            <person name="Stockel J."/>
            <person name="Liberton M."/>
            <person name="Min H."/>
            <person name="Sherman L.A."/>
            <person name="Pakrasi H.B."/>
        </authorList>
    </citation>
    <scope>NUCLEOTIDE SEQUENCE [LARGE SCALE GENOMIC DNA]</scope>
    <source>
        <strain evidence="3">PCC 8801</strain>
    </source>
</reference>
<dbReference type="GO" id="GO:0016787">
    <property type="term" value="F:hydrolase activity"/>
    <property type="evidence" value="ECO:0007669"/>
    <property type="project" value="UniProtKB-KW"/>
</dbReference>
<dbReference type="Proteomes" id="UP000008204">
    <property type="component" value="Chromosome"/>
</dbReference>
<accession>B7JUQ2</accession>
<evidence type="ECO:0000256" key="1">
    <source>
        <dbReference type="SAM" id="Phobius"/>
    </source>
</evidence>
<dbReference type="OrthoDB" id="481043at2"/>